<dbReference type="InterPro" id="IPR026906">
    <property type="entry name" value="LRR_5"/>
</dbReference>
<evidence type="ECO:0000313" key="3">
    <source>
        <dbReference type="Proteomes" id="UP001162640"/>
    </source>
</evidence>
<reference evidence="3" key="1">
    <citation type="journal article" date="2023" name="Commun. Biol.">
        <title>Genome analysis of Parmales, the sister group of diatoms, reveals the evolutionary specialization of diatoms from phago-mixotrophs to photoautotrophs.</title>
        <authorList>
            <person name="Ban H."/>
            <person name="Sato S."/>
            <person name="Yoshikawa S."/>
            <person name="Yamada K."/>
            <person name="Nakamura Y."/>
            <person name="Ichinomiya M."/>
            <person name="Sato N."/>
            <person name="Blanc-Mathieu R."/>
            <person name="Endo H."/>
            <person name="Kuwata A."/>
            <person name="Ogata H."/>
        </authorList>
    </citation>
    <scope>NUCLEOTIDE SEQUENCE [LARGE SCALE GENOMIC DNA]</scope>
</reference>
<dbReference type="AlphaFoldDB" id="A0A9W6ZRL8"/>
<dbReference type="PANTHER" id="PTHR45661">
    <property type="entry name" value="SURFACE ANTIGEN"/>
    <property type="match status" value="1"/>
</dbReference>
<dbReference type="InterPro" id="IPR032675">
    <property type="entry name" value="LRR_dom_sf"/>
</dbReference>
<dbReference type="SUPFAM" id="SSF52058">
    <property type="entry name" value="L domain-like"/>
    <property type="match status" value="1"/>
</dbReference>
<dbReference type="Pfam" id="PF13306">
    <property type="entry name" value="LRR_5"/>
    <property type="match status" value="1"/>
</dbReference>
<name>A0A9W6ZRL8_9STRA</name>
<dbReference type="PANTHER" id="PTHR45661:SF3">
    <property type="entry name" value="IG-LIKE DOMAIN-CONTAINING PROTEIN"/>
    <property type="match status" value="1"/>
</dbReference>
<evidence type="ECO:0000313" key="2">
    <source>
        <dbReference type="EMBL" id="GMH54700.1"/>
    </source>
</evidence>
<sequence>MSKSVVSETHEGHKSREMSGKRRAGDEGKENEEEITKVPPAESLTISTVVSTAPATTNQFMYTPEFRTHFVKLVPGDTVMRLRLATKGWKAAVDALIDEGVESGAIIVRGEEDFEIPNAARRERRALTTRVIFLLNIIKVGKCACYWARNLVVVGVPEGVESIGFVAFGCCPSLTTVSLPAALRLIGGSAFSFCISLENVDLLRTNLQELSVKAFRGCSELKSVTIPDSLQALGDNVFYECPKLIPSSIDVSNFDAIIGHLFLQQLLAGNNFLNTDDFRRLLVPFLPGATLMTIRLATKPWSRVADAFIDEGVEIGAMIVHGAPS</sequence>
<gene>
    <name evidence="2" type="ORF">TL16_g01727</name>
</gene>
<proteinExistence type="predicted"/>
<evidence type="ECO:0000256" key="1">
    <source>
        <dbReference type="SAM" id="MobiDB-lite"/>
    </source>
</evidence>
<comment type="caution">
    <text evidence="2">The sequence shown here is derived from an EMBL/GenBank/DDBJ whole genome shotgun (WGS) entry which is preliminary data.</text>
</comment>
<organism evidence="2 3">
    <name type="scientific">Triparma laevis f. inornata</name>
    <dbReference type="NCBI Taxonomy" id="1714386"/>
    <lineage>
        <taxon>Eukaryota</taxon>
        <taxon>Sar</taxon>
        <taxon>Stramenopiles</taxon>
        <taxon>Ochrophyta</taxon>
        <taxon>Bolidophyceae</taxon>
        <taxon>Parmales</taxon>
        <taxon>Triparmaceae</taxon>
        <taxon>Triparma</taxon>
    </lineage>
</organism>
<feature type="compositionally biased region" description="Basic and acidic residues" evidence="1">
    <location>
        <begin position="8"/>
        <end position="28"/>
    </location>
</feature>
<feature type="region of interest" description="Disordered" evidence="1">
    <location>
        <begin position="1"/>
        <end position="40"/>
    </location>
</feature>
<dbReference type="Proteomes" id="UP001162640">
    <property type="component" value="Unassembled WGS sequence"/>
</dbReference>
<dbReference type="Gene3D" id="3.80.10.10">
    <property type="entry name" value="Ribonuclease Inhibitor"/>
    <property type="match status" value="1"/>
</dbReference>
<dbReference type="InterPro" id="IPR053139">
    <property type="entry name" value="Surface_bspA-like"/>
</dbReference>
<protein>
    <submittedName>
        <fullName evidence="2">Uncharacterized protein</fullName>
    </submittedName>
</protein>
<accession>A0A9W6ZRL8</accession>
<dbReference type="EMBL" id="BLQM01000040">
    <property type="protein sequence ID" value="GMH54700.1"/>
    <property type="molecule type" value="Genomic_DNA"/>
</dbReference>